<dbReference type="PRINTS" id="PR00153">
    <property type="entry name" value="CSAPPISMRASE"/>
</dbReference>
<keyword evidence="4" id="KW-0732">Signal</keyword>
<accession>C7RL37</accession>
<evidence type="ECO:0000256" key="4">
    <source>
        <dbReference type="RuleBase" id="RU363019"/>
    </source>
</evidence>
<dbReference type="PROSITE" id="PS50072">
    <property type="entry name" value="CSA_PPIASE_2"/>
    <property type="match status" value="1"/>
</dbReference>
<dbReference type="InterPro" id="IPR002130">
    <property type="entry name" value="Cyclophilin-type_PPIase_dom"/>
</dbReference>
<comment type="function">
    <text evidence="4">PPIases accelerate the folding of proteins. It catalyzes the cis-trans isomerization of proline imidic peptide bonds in oligopeptides.</text>
</comment>
<keyword evidence="3 4" id="KW-0413">Isomerase</keyword>
<dbReference type="GO" id="GO:0003755">
    <property type="term" value="F:peptidyl-prolyl cis-trans isomerase activity"/>
    <property type="evidence" value="ECO:0007669"/>
    <property type="project" value="UniProtKB-UniRule"/>
</dbReference>
<evidence type="ECO:0000313" key="6">
    <source>
        <dbReference type="EMBL" id="ACV33859.1"/>
    </source>
</evidence>
<comment type="catalytic activity">
    <reaction evidence="4">
        <text>[protein]-peptidylproline (omega=180) = [protein]-peptidylproline (omega=0)</text>
        <dbReference type="Rhea" id="RHEA:16237"/>
        <dbReference type="Rhea" id="RHEA-COMP:10747"/>
        <dbReference type="Rhea" id="RHEA-COMP:10748"/>
        <dbReference type="ChEBI" id="CHEBI:83833"/>
        <dbReference type="ChEBI" id="CHEBI:83834"/>
        <dbReference type="EC" id="5.2.1.8"/>
    </reaction>
</comment>
<name>C7RL37_ACCRE</name>
<dbReference type="InterPro" id="IPR029000">
    <property type="entry name" value="Cyclophilin-like_dom_sf"/>
</dbReference>
<dbReference type="eggNOG" id="COG0652">
    <property type="taxonomic scope" value="Bacteria"/>
</dbReference>
<sequence precursor="true">MQKSRLMPRILVLVAGAALSLAALAAPTIEMQTSMGKIVIDLDSEKAPRSVQNFLQYVNEGFYNGTVFHRVIPDFMIQGGGFTVDMEQKPTPRKVENEARNGLKNDRGTLAMARTADPNSASSQFFINHRDNASLNYPSPDGAGYAVFGKVTQGMDVVDRIARVATGNRSMHQNVPLEPVIIQSVKIIPDEKQGKP</sequence>
<dbReference type="STRING" id="522306.CAP2UW1_0508"/>
<proteinExistence type="inferred from homology"/>
<dbReference type="AlphaFoldDB" id="C7RL37"/>
<dbReference type="Pfam" id="PF00160">
    <property type="entry name" value="Pro_isomerase"/>
    <property type="match status" value="1"/>
</dbReference>
<dbReference type="OrthoDB" id="9807797at2"/>
<gene>
    <name evidence="6" type="ordered locus">CAP2UW1_0508</name>
</gene>
<dbReference type="PROSITE" id="PS00170">
    <property type="entry name" value="CSA_PPIASE_1"/>
    <property type="match status" value="1"/>
</dbReference>
<dbReference type="HOGENOM" id="CLU_012062_16_9_4"/>
<dbReference type="CDD" id="cd01920">
    <property type="entry name" value="cyclophilin_EcCYP_like"/>
    <property type="match status" value="1"/>
</dbReference>
<dbReference type="PANTHER" id="PTHR43246">
    <property type="entry name" value="PEPTIDYL-PROLYL CIS-TRANS ISOMERASE CYP38, CHLOROPLASTIC"/>
    <property type="match status" value="1"/>
</dbReference>
<feature type="signal peptide" evidence="4">
    <location>
        <begin position="1"/>
        <end position="25"/>
    </location>
</feature>
<reference evidence="6" key="1">
    <citation type="submission" date="2009-08" db="EMBL/GenBank/DDBJ databases">
        <authorList>
            <consortium name="US DOE Joint Genome Institute"/>
            <person name="Lucas S."/>
            <person name="Copeland A."/>
            <person name="Lapidus A."/>
            <person name="Glavina del Rio T."/>
            <person name="Dalin E."/>
            <person name="Tice H."/>
            <person name="Bruce D."/>
            <person name="Barry K."/>
            <person name="Pitluck S."/>
            <person name="Lowry S."/>
            <person name="Larimer F."/>
            <person name="Land M."/>
            <person name="Hauser L."/>
            <person name="Kyrpides N."/>
            <person name="Ivanova N."/>
            <person name="McMahon K.D."/>
            <person name="Hugenholtz P."/>
        </authorList>
    </citation>
    <scope>NUCLEOTIDE SEQUENCE</scope>
    <source>
        <strain evidence="6">UW-1</strain>
    </source>
</reference>
<dbReference type="GO" id="GO:0006457">
    <property type="term" value="P:protein folding"/>
    <property type="evidence" value="ECO:0007669"/>
    <property type="project" value="InterPro"/>
</dbReference>
<evidence type="ECO:0000256" key="2">
    <source>
        <dbReference type="ARBA" id="ARBA00023110"/>
    </source>
</evidence>
<dbReference type="KEGG" id="app:CAP2UW1_0508"/>
<dbReference type="SUPFAM" id="SSF50891">
    <property type="entry name" value="Cyclophilin-like"/>
    <property type="match status" value="1"/>
</dbReference>
<evidence type="ECO:0000256" key="1">
    <source>
        <dbReference type="ARBA" id="ARBA00007365"/>
    </source>
</evidence>
<dbReference type="Gene3D" id="2.40.100.10">
    <property type="entry name" value="Cyclophilin-like"/>
    <property type="match status" value="1"/>
</dbReference>
<dbReference type="EC" id="5.2.1.8" evidence="4"/>
<dbReference type="InterPro" id="IPR020892">
    <property type="entry name" value="Cyclophilin-type_PPIase_CS"/>
</dbReference>
<dbReference type="EMBL" id="CP001715">
    <property type="protein sequence ID" value="ACV33859.1"/>
    <property type="molecule type" value="Genomic_DNA"/>
</dbReference>
<keyword evidence="2 4" id="KW-0697">Rotamase</keyword>
<organism evidence="6">
    <name type="scientific">Accumulibacter regalis</name>
    <dbReference type="NCBI Taxonomy" id="522306"/>
    <lineage>
        <taxon>Bacteria</taxon>
        <taxon>Pseudomonadati</taxon>
        <taxon>Pseudomonadota</taxon>
        <taxon>Betaproteobacteria</taxon>
        <taxon>Candidatus Accumulibacter</taxon>
    </lineage>
</organism>
<dbReference type="InterPro" id="IPR044665">
    <property type="entry name" value="E_coli_cyclophilin_A-like"/>
</dbReference>
<feature type="chain" id="PRO_5006523179" description="Peptidyl-prolyl cis-trans isomerase" evidence="4">
    <location>
        <begin position="26"/>
        <end position="196"/>
    </location>
</feature>
<feature type="domain" description="PPIase cyclophilin-type" evidence="5">
    <location>
        <begin position="32"/>
        <end position="187"/>
    </location>
</feature>
<comment type="similarity">
    <text evidence="1 4">Belongs to the cyclophilin-type PPIase family.</text>
</comment>
<evidence type="ECO:0000256" key="3">
    <source>
        <dbReference type="ARBA" id="ARBA00023235"/>
    </source>
</evidence>
<reference evidence="6" key="2">
    <citation type="submission" date="2009-09" db="EMBL/GenBank/DDBJ databases">
        <title>Complete sequence of chromosome of Candidatus Accumulibacter phosphatis clade IIA str. UW-1.</title>
        <authorList>
            <consortium name="US DOE Joint Genome Institute"/>
            <person name="Martin H.G."/>
            <person name="Ivanova N."/>
            <person name="Kunin V."/>
            <person name="Warnecke F."/>
            <person name="Barry K."/>
            <person name="He S."/>
            <person name="Salamov A."/>
            <person name="Szeto E."/>
            <person name="Dalin E."/>
            <person name="Pangilinan J.L."/>
            <person name="Lapidus A."/>
            <person name="Lowry S."/>
            <person name="Kyrpides N.C."/>
            <person name="McMahon K.D."/>
            <person name="Hugenholtz P."/>
        </authorList>
    </citation>
    <scope>NUCLEOTIDE SEQUENCE [LARGE SCALE GENOMIC DNA]</scope>
    <source>
        <strain evidence="6">UW-1</strain>
    </source>
</reference>
<protein>
    <recommendedName>
        <fullName evidence="4">Peptidyl-prolyl cis-trans isomerase</fullName>
        <shortName evidence="4">PPIase</shortName>
        <ecNumber evidence="4">5.2.1.8</ecNumber>
    </recommendedName>
</protein>
<evidence type="ECO:0000259" key="5">
    <source>
        <dbReference type="PROSITE" id="PS50072"/>
    </source>
</evidence>